<name>A0ABR3CU49_9PEZI</name>
<sequence length="280" mass="31754">MNSLPYDVVSLIADELRALYIKETGPWRTPKLAQYAVINTTWNCVIERMSFQYLSVYSSDIPEKGPQRANHHGQVRADDEEGPRSRTGHPPLNKSVLSSDHAHSDEGQQENDECFSQSVRAFWKVLEDWQGEPRVHLTLQRVSIAHDPDLDLDFSSERPKHQACLSFIGEPLPRLRCVNELFATGTLQVAPTTLLGTTASLEGLKEANIRLLDENPADPQGDLGLREVSTRLRWIALRHVPVSSTLFWPDPRESAPQEEPWWPHLETFRISFAKLDPFGT</sequence>
<proteinExistence type="predicted"/>
<reference evidence="2 3" key="1">
    <citation type="submission" date="2024-02" db="EMBL/GenBank/DDBJ databases">
        <title>De novo assembly and annotation of 12 fungi associated with fruit tree decline syndrome in Ontario, Canada.</title>
        <authorList>
            <person name="Sulman M."/>
            <person name="Ellouze W."/>
            <person name="Ilyukhin E."/>
        </authorList>
    </citation>
    <scope>NUCLEOTIDE SEQUENCE [LARGE SCALE GENOMIC DNA]</scope>
    <source>
        <strain evidence="2 3">FDS-637</strain>
    </source>
</reference>
<comment type="caution">
    <text evidence="2">The sequence shown here is derived from an EMBL/GenBank/DDBJ whole genome shotgun (WGS) entry which is preliminary data.</text>
</comment>
<dbReference type="EMBL" id="JAJVCZ030000001">
    <property type="protein sequence ID" value="KAL0264110.1"/>
    <property type="molecule type" value="Genomic_DNA"/>
</dbReference>
<evidence type="ECO:0008006" key="4">
    <source>
        <dbReference type="Google" id="ProtNLM"/>
    </source>
</evidence>
<evidence type="ECO:0000256" key="1">
    <source>
        <dbReference type="SAM" id="MobiDB-lite"/>
    </source>
</evidence>
<protein>
    <recommendedName>
        <fullName evidence="4">F-box domain-containing protein</fullName>
    </recommendedName>
</protein>
<organism evidence="2 3">
    <name type="scientific">Diplodia seriata</name>
    <dbReference type="NCBI Taxonomy" id="420778"/>
    <lineage>
        <taxon>Eukaryota</taxon>
        <taxon>Fungi</taxon>
        <taxon>Dikarya</taxon>
        <taxon>Ascomycota</taxon>
        <taxon>Pezizomycotina</taxon>
        <taxon>Dothideomycetes</taxon>
        <taxon>Dothideomycetes incertae sedis</taxon>
        <taxon>Botryosphaeriales</taxon>
        <taxon>Botryosphaeriaceae</taxon>
        <taxon>Diplodia</taxon>
    </lineage>
</organism>
<dbReference type="RefSeq" id="XP_066636850.1">
    <property type="nucleotide sequence ID" value="XM_066771571.1"/>
</dbReference>
<dbReference type="GeneID" id="92004139"/>
<dbReference type="Proteomes" id="UP001430584">
    <property type="component" value="Unassembled WGS sequence"/>
</dbReference>
<feature type="region of interest" description="Disordered" evidence="1">
    <location>
        <begin position="64"/>
        <end position="111"/>
    </location>
</feature>
<evidence type="ECO:0000313" key="2">
    <source>
        <dbReference type="EMBL" id="KAL0264110.1"/>
    </source>
</evidence>
<gene>
    <name evidence="2" type="ORF">SLS55_000054</name>
</gene>
<accession>A0ABR3CU49</accession>
<keyword evidence="3" id="KW-1185">Reference proteome</keyword>
<evidence type="ECO:0000313" key="3">
    <source>
        <dbReference type="Proteomes" id="UP001430584"/>
    </source>
</evidence>